<reference evidence="1" key="1">
    <citation type="journal article" date="2015" name="Nature">
        <title>Complex archaea that bridge the gap between prokaryotes and eukaryotes.</title>
        <authorList>
            <person name="Spang A."/>
            <person name="Saw J.H."/>
            <person name="Jorgensen S.L."/>
            <person name="Zaremba-Niedzwiedzka K."/>
            <person name="Martijn J."/>
            <person name="Lind A.E."/>
            <person name="van Eijk R."/>
            <person name="Schleper C."/>
            <person name="Guy L."/>
            <person name="Ettema T.J."/>
        </authorList>
    </citation>
    <scope>NUCLEOTIDE SEQUENCE</scope>
</reference>
<protein>
    <submittedName>
        <fullName evidence="1">Uncharacterized protein</fullName>
    </submittedName>
</protein>
<gene>
    <name evidence="1" type="ORF">LCGC14_2431340</name>
</gene>
<dbReference type="AlphaFoldDB" id="A0A0F9EFS5"/>
<evidence type="ECO:0000313" key="1">
    <source>
        <dbReference type="EMBL" id="KKL22843.1"/>
    </source>
</evidence>
<dbReference type="EMBL" id="LAZR01037191">
    <property type="protein sequence ID" value="KKL22843.1"/>
    <property type="molecule type" value="Genomic_DNA"/>
</dbReference>
<accession>A0A0F9EFS5</accession>
<dbReference type="Pfam" id="PF21840">
    <property type="entry name" value="DUF6899"/>
    <property type="match status" value="1"/>
</dbReference>
<proteinExistence type="predicted"/>
<sequence>MPYITAEQRKKYDGTIDALVSSIDGPGELNYVITKICHKCLYPKLGNYGYTDLNRIMGVLESVKQEFYRKVVVPYENLKRLKNGPVSGLDA</sequence>
<dbReference type="InterPro" id="IPR054194">
    <property type="entry name" value="DUF6899"/>
</dbReference>
<comment type="caution">
    <text evidence="1">The sequence shown here is derived from an EMBL/GenBank/DDBJ whole genome shotgun (WGS) entry which is preliminary data.</text>
</comment>
<organism evidence="1">
    <name type="scientific">marine sediment metagenome</name>
    <dbReference type="NCBI Taxonomy" id="412755"/>
    <lineage>
        <taxon>unclassified sequences</taxon>
        <taxon>metagenomes</taxon>
        <taxon>ecological metagenomes</taxon>
    </lineage>
</organism>
<name>A0A0F9EFS5_9ZZZZ</name>